<gene>
    <name evidence="1" type="ORF">CF168_04795</name>
</gene>
<reference evidence="1 2" key="1">
    <citation type="submission" date="2017-07" db="EMBL/GenBank/DDBJ databases">
        <title>Phenotypical and genomic characterization of a clinical isolate of Shewanella bicestrii sp. nov. producing an extended-spectrum beta-lactamase and a new oxacillinase variant.</title>
        <authorList>
            <person name="Jousset A.B."/>
            <person name="Bonnin R.A."/>
            <person name="Girlich D."/>
            <person name="Dabos L."/>
            <person name="Potron A."/>
            <person name="Dortet L."/>
            <person name="Glaser P."/>
            <person name="Naas T."/>
        </authorList>
    </citation>
    <scope>NUCLEOTIDE SEQUENCE [LARGE SCALE GENOMIC DNA]</scope>
    <source>
        <strain evidence="1 2">JAB-1</strain>
    </source>
</reference>
<evidence type="ECO:0000313" key="1">
    <source>
        <dbReference type="EMBL" id="ASK68245.1"/>
    </source>
</evidence>
<dbReference type="Proteomes" id="UP000198367">
    <property type="component" value="Chromosome"/>
</dbReference>
<sequence length="97" mass="10663">MTTLLRQLIEHPSIDIVSPFQLSLSHGFETFTCLIRGYGATQGMLIDSDGHKFATYGTEIASLGYGYSCFNIETEGSAQEFIDEVLNGDWGKVVANH</sequence>
<protein>
    <submittedName>
        <fullName evidence="1">Uncharacterized protein</fullName>
    </submittedName>
</protein>
<evidence type="ECO:0000313" key="2">
    <source>
        <dbReference type="Proteomes" id="UP000198367"/>
    </source>
</evidence>
<organism evidence="1 2">
    <name type="scientific">Shewanella bicestrii</name>
    <dbReference type="NCBI Taxonomy" id="2018305"/>
    <lineage>
        <taxon>Bacteria</taxon>
        <taxon>Pseudomonadati</taxon>
        <taxon>Pseudomonadota</taxon>
        <taxon>Gammaproteobacteria</taxon>
        <taxon>Alteromonadales</taxon>
        <taxon>Shewanellaceae</taxon>
        <taxon>Shewanella</taxon>
    </lineage>
</organism>
<dbReference type="KEGG" id="sbj:CF168_04795"/>
<proteinExistence type="predicted"/>
<name>A0A220UJH0_9GAMM</name>
<keyword evidence="2" id="KW-1185">Reference proteome</keyword>
<dbReference type="RefSeq" id="WP_089067156.1">
    <property type="nucleotide sequence ID" value="NZ_CP022358.1"/>
</dbReference>
<dbReference type="AlphaFoldDB" id="A0A220UJH0"/>
<accession>A0A220UJH0</accession>
<dbReference type="EMBL" id="CP022358">
    <property type="protein sequence ID" value="ASK68245.1"/>
    <property type="molecule type" value="Genomic_DNA"/>
</dbReference>